<reference evidence="1 2" key="1">
    <citation type="submission" date="2020-07" db="EMBL/GenBank/DDBJ databases">
        <title>Genomic Encyclopedia of Type Strains, Phase IV (KMG-V): Genome sequencing to study the core and pangenomes of soil and plant-associated prokaryotes.</title>
        <authorList>
            <person name="Whitman W."/>
        </authorList>
    </citation>
    <scope>NUCLEOTIDE SEQUENCE [LARGE SCALE GENOMIC DNA]</scope>
    <source>
        <strain evidence="1 2">X4EP2</strain>
    </source>
</reference>
<accession>A0A7Y9TJ98</accession>
<protein>
    <submittedName>
        <fullName evidence="1">Uncharacterized protein</fullName>
    </submittedName>
</protein>
<gene>
    <name evidence="1" type="ORF">HDF17_000344</name>
</gene>
<dbReference type="AlphaFoldDB" id="A0A7Y9TJ98"/>
<proteinExistence type="predicted"/>
<evidence type="ECO:0000313" key="1">
    <source>
        <dbReference type="EMBL" id="NYF78057.1"/>
    </source>
</evidence>
<evidence type="ECO:0000313" key="2">
    <source>
        <dbReference type="Proteomes" id="UP000589520"/>
    </source>
</evidence>
<dbReference type="Proteomes" id="UP000589520">
    <property type="component" value="Unassembled WGS sequence"/>
</dbReference>
<keyword evidence="2" id="KW-1185">Reference proteome</keyword>
<organism evidence="1 2">
    <name type="scientific">Granulicella arctica</name>
    <dbReference type="NCBI Taxonomy" id="940613"/>
    <lineage>
        <taxon>Bacteria</taxon>
        <taxon>Pseudomonadati</taxon>
        <taxon>Acidobacteriota</taxon>
        <taxon>Terriglobia</taxon>
        <taxon>Terriglobales</taxon>
        <taxon>Acidobacteriaceae</taxon>
        <taxon>Granulicella</taxon>
    </lineage>
</organism>
<comment type="caution">
    <text evidence="1">The sequence shown here is derived from an EMBL/GenBank/DDBJ whole genome shotgun (WGS) entry which is preliminary data.</text>
</comment>
<dbReference type="EMBL" id="JACCCW010000001">
    <property type="protein sequence ID" value="NYF78057.1"/>
    <property type="molecule type" value="Genomic_DNA"/>
</dbReference>
<sequence length="290" mass="31343">MICLLGGVGCKTSEDAAAASSQMTSTAKTLGDFYHQMEQTIDSTEGAYEAQSATLSVPFDDTLRAQLDDQKKEFAKREEIADELAKLSTLFCQLTDSKDTKDASESADKLAAELVTVKALSSDGAASKAFSEAVNVFVTLLKEHKEREAARKIEPIVTQLSAFFDSEKPAYDSVEKAYLLTAAPVARKLLKDKQIDASAFLSPVLAPFGLTAQITSDDLKAKLSPYVGDQIAARAIEQQATYDKASAGMSEALKEMSKRVALVATEKPMQIRIEPITLANVQQWIAEASK</sequence>
<name>A0A7Y9TJ98_9BACT</name>